<reference evidence="1" key="1">
    <citation type="journal article" date="2021" name="PeerJ">
        <title>Extensive microbial diversity within the chicken gut microbiome revealed by metagenomics and culture.</title>
        <authorList>
            <person name="Gilroy R."/>
            <person name="Ravi A."/>
            <person name="Getino M."/>
            <person name="Pursley I."/>
            <person name="Horton D.L."/>
            <person name="Alikhan N.F."/>
            <person name="Baker D."/>
            <person name="Gharbi K."/>
            <person name="Hall N."/>
            <person name="Watson M."/>
            <person name="Adriaenssens E.M."/>
            <person name="Foster-Nyarko E."/>
            <person name="Jarju S."/>
            <person name="Secka A."/>
            <person name="Antonio M."/>
            <person name="Oren A."/>
            <person name="Chaudhuri R.R."/>
            <person name="La Ragione R."/>
            <person name="Hildebrand F."/>
            <person name="Pallen M.J."/>
        </authorList>
    </citation>
    <scope>NUCLEOTIDE SEQUENCE</scope>
    <source>
        <strain evidence="1">ChiSxjej1B13-11774</strain>
    </source>
</reference>
<organism evidence="1 2">
    <name type="scientific">Candidatus Gemmiger excrementigallinarum</name>
    <dbReference type="NCBI Taxonomy" id="2838609"/>
    <lineage>
        <taxon>Bacteria</taxon>
        <taxon>Bacillati</taxon>
        <taxon>Bacillota</taxon>
        <taxon>Clostridia</taxon>
        <taxon>Eubacteriales</taxon>
        <taxon>Gemmiger</taxon>
    </lineage>
</organism>
<accession>A0A9D2EQ29</accession>
<dbReference type="SUPFAM" id="SSF55154">
    <property type="entry name" value="CYTH-like phosphatases"/>
    <property type="match status" value="1"/>
</dbReference>
<gene>
    <name evidence="1" type="ORF">H9811_04575</name>
</gene>
<protein>
    <recommendedName>
        <fullName evidence="3">CYTH domain-containing protein</fullName>
    </recommendedName>
</protein>
<reference evidence="1" key="2">
    <citation type="submission" date="2021-04" db="EMBL/GenBank/DDBJ databases">
        <authorList>
            <person name="Gilroy R."/>
        </authorList>
    </citation>
    <scope>NUCLEOTIDE SEQUENCE</scope>
    <source>
        <strain evidence="1">ChiSxjej1B13-11774</strain>
    </source>
</reference>
<comment type="caution">
    <text evidence="1">The sequence shown here is derived from an EMBL/GenBank/DDBJ whole genome shotgun (WGS) entry which is preliminary data.</text>
</comment>
<evidence type="ECO:0008006" key="3">
    <source>
        <dbReference type="Google" id="ProtNLM"/>
    </source>
</evidence>
<dbReference type="AlphaFoldDB" id="A0A9D2EQ29"/>
<sequence length="169" mass="18778">MEIERKWMVTGWPAGLPLTEDYRMDQGYISVRPTVRIRREALEGGPTALVLCFKGEGTLSREEIETEIDADLFARLEHLIGKPLIHKQRRGYALPGGLTLEVNCVDPDLPTAFWYAEVEFATEAQALAWDPASAGLGDYLADECTGRPGASMGEYWERTRGGLTNSCNL</sequence>
<dbReference type="Proteomes" id="UP000824048">
    <property type="component" value="Unassembled WGS sequence"/>
</dbReference>
<evidence type="ECO:0000313" key="1">
    <source>
        <dbReference type="EMBL" id="HIZ41824.1"/>
    </source>
</evidence>
<evidence type="ECO:0000313" key="2">
    <source>
        <dbReference type="Proteomes" id="UP000824048"/>
    </source>
</evidence>
<dbReference type="Gene3D" id="2.40.320.10">
    <property type="entry name" value="Hypothetical Protein Pfu-838710-001"/>
    <property type="match status" value="1"/>
</dbReference>
<proteinExistence type="predicted"/>
<dbReference type="InterPro" id="IPR033469">
    <property type="entry name" value="CYTH-like_dom_sf"/>
</dbReference>
<name>A0A9D2EQ29_9FIRM</name>
<dbReference type="EMBL" id="DXBP01000029">
    <property type="protein sequence ID" value="HIZ41824.1"/>
    <property type="molecule type" value="Genomic_DNA"/>
</dbReference>